<evidence type="ECO:0000256" key="1">
    <source>
        <dbReference type="SAM" id="MobiDB-lite"/>
    </source>
</evidence>
<evidence type="ECO:0008006" key="5">
    <source>
        <dbReference type="Google" id="ProtNLM"/>
    </source>
</evidence>
<dbReference type="Proteomes" id="UP000270094">
    <property type="component" value="Unassembled WGS sequence"/>
</dbReference>
<keyword evidence="2" id="KW-0732">Signal</keyword>
<dbReference type="EMBL" id="UYYB01027559">
    <property type="protein sequence ID" value="VDM72850.1"/>
    <property type="molecule type" value="Genomic_DNA"/>
</dbReference>
<feature type="region of interest" description="Disordered" evidence="1">
    <location>
        <begin position="42"/>
        <end position="63"/>
    </location>
</feature>
<gene>
    <name evidence="3" type="ORF">SVUK_LOCUS7848</name>
</gene>
<evidence type="ECO:0000313" key="3">
    <source>
        <dbReference type="EMBL" id="VDM72850.1"/>
    </source>
</evidence>
<accession>A0A3P7IIM2</accession>
<name>A0A3P7IIM2_STRVU</name>
<evidence type="ECO:0000256" key="2">
    <source>
        <dbReference type="SAM" id="SignalP"/>
    </source>
</evidence>
<feature type="chain" id="PRO_5017942603" description="Secreted protein" evidence="2">
    <location>
        <begin position="24"/>
        <end position="86"/>
    </location>
</feature>
<sequence length="86" mass="9190">MYVFRVAAVLFPILASIGHFCAAAALSADISRFPHTTYGIFSARSSSPKPKQQTSNDVRRRNDGALVGCGRTPALATLPRLCPAVQ</sequence>
<feature type="compositionally biased region" description="Polar residues" evidence="1">
    <location>
        <begin position="43"/>
        <end position="56"/>
    </location>
</feature>
<protein>
    <recommendedName>
        <fullName evidence="5">Secreted protein</fullName>
    </recommendedName>
</protein>
<proteinExistence type="predicted"/>
<organism evidence="3 4">
    <name type="scientific">Strongylus vulgaris</name>
    <name type="common">Blood worm</name>
    <dbReference type="NCBI Taxonomy" id="40348"/>
    <lineage>
        <taxon>Eukaryota</taxon>
        <taxon>Metazoa</taxon>
        <taxon>Ecdysozoa</taxon>
        <taxon>Nematoda</taxon>
        <taxon>Chromadorea</taxon>
        <taxon>Rhabditida</taxon>
        <taxon>Rhabditina</taxon>
        <taxon>Rhabditomorpha</taxon>
        <taxon>Strongyloidea</taxon>
        <taxon>Strongylidae</taxon>
        <taxon>Strongylus</taxon>
    </lineage>
</organism>
<feature type="signal peptide" evidence="2">
    <location>
        <begin position="1"/>
        <end position="23"/>
    </location>
</feature>
<keyword evidence="4" id="KW-1185">Reference proteome</keyword>
<evidence type="ECO:0000313" key="4">
    <source>
        <dbReference type="Proteomes" id="UP000270094"/>
    </source>
</evidence>
<dbReference type="AlphaFoldDB" id="A0A3P7IIM2"/>
<reference evidence="3 4" key="1">
    <citation type="submission" date="2018-11" db="EMBL/GenBank/DDBJ databases">
        <authorList>
            <consortium name="Pathogen Informatics"/>
        </authorList>
    </citation>
    <scope>NUCLEOTIDE SEQUENCE [LARGE SCALE GENOMIC DNA]</scope>
</reference>